<dbReference type="InParanoid" id="A0A0C3D9S3"/>
<evidence type="ECO:0000313" key="2">
    <source>
        <dbReference type="EMBL" id="KIM52866.1"/>
    </source>
</evidence>
<organism evidence="2 3">
    <name type="scientific">Scleroderma citrinum Foug A</name>
    <dbReference type="NCBI Taxonomy" id="1036808"/>
    <lineage>
        <taxon>Eukaryota</taxon>
        <taxon>Fungi</taxon>
        <taxon>Dikarya</taxon>
        <taxon>Basidiomycota</taxon>
        <taxon>Agaricomycotina</taxon>
        <taxon>Agaricomycetes</taxon>
        <taxon>Agaricomycetidae</taxon>
        <taxon>Boletales</taxon>
        <taxon>Sclerodermatineae</taxon>
        <taxon>Sclerodermataceae</taxon>
        <taxon>Scleroderma</taxon>
    </lineage>
</organism>
<keyword evidence="1" id="KW-0732">Signal</keyword>
<protein>
    <submittedName>
        <fullName evidence="2">Uncharacterized protein</fullName>
    </submittedName>
</protein>
<name>A0A0C3D9S3_9AGAM</name>
<reference evidence="3" key="2">
    <citation type="submission" date="2015-01" db="EMBL/GenBank/DDBJ databases">
        <title>Evolutionary Origins and Diversification of the Mycorrhizal Mutualists.</title>
        <authorList>
            <consortium name="DOE Joint Genome Institute"/>
            <consortium name="Mycorrhizal Genomics Consortium"/>
            <person name="Kohler A."/>
            <person name="Kuo A."/>
            <person name="Nagy L.G."/>
            <person name="Floudas D."/>
            <person name="Copeland A."/>
            <person name="Barry K.W."/>
            <person name="Cichocki N."/>
            <person name="Veneault-Fourrey C."/>
            <person name="LaButti K."/>
            <person name="Lindquist E.A."/>
            <person name="Lipzen A."/>
            <person name="Lundell T."/>
            <person name="Morin E."/>
            <person name="Murat C."/>
            <person name="Riley R."/>
            <person name="Ohm R."/>
            <person name="Sun H."/>
            <person name="Tunlid A."/>
            <person name="Henrissat B."/>
            <person name="Grigoriev I.V."/>
            <person name="Hibbett D.S."/>
            <person name="Martin F."/>
        </authorList>
    </citation>
    <scope>NUCLEOTIDE SEQUENCE [LARGE SCALE GENOMIC DNA]</scope>
    <source>
        <strain evidence="3">Foug A</strain>
    </source>
</reference>
<proteinExistence type="predicted"/>
<keyword evidence="3" id="KW-1185">Reference proteome</keyword>
<evidence type="ECO:0000313" key="3">
    <source>
        <dbReference type="Proteomes" id="UP000053989"/>
    </source>
</evidence>
<reference evidence="2 3" key="1">
    <citation type="submission" date="2014-04" db="EMBL/GenBank/DDBJ databases">
        <authorList>
            <consortium name="DOE Joint Genome Institute"/>
            <person name="Kuo A."/>
            <person name="Kohler A."/>
            <person name="Nagy L.G."/>
            <person name="Floudas D."/>
            <person name="Copeland A."/>
            <person name="Barry K.W."/>
            <person name="Cichocki N."/>
            <person name="Veneault-Fourrey C."/>
            <person name="LaButti K."/>
            <person name="Lindquist E.A."/>
            <person name="Lipzen A."/>
            <person name="Lundell T."/>
            <person name="Morin E."/>
            <person name="Murat C."/>
            <person name="Sun H."/>
            <person name="Tunlid A."/>
            <person name="Henrissat B."/>
            <person name="Grigoriev I.V."/>
            <person name="Hibbett D.S."/>
            <person name="Martin F."/>
            <person name="Nordberg H.P."/>
            <person name="Cantor M.N."/>
            <person name="Hua S.X."/>
        </authorList>
    </citation>
    <scope>NUCLEOTIDE SEQUENCE [LARGE SCALE GENOMIC DNA]</scope>
    <source>
        <strain evidence="2 3">Foug A</strain>
    </source>
</reference>
<dbReference type="HOGENOM" id="CLU_2672543_0_0_1"/>
<feature type="signal peptide" evidence="1">
    <location>
        <begin position="1"/>
        <end position="19"/>
    </location>
</feature>
<dbReference type="Proteomes" id="UP000053989">
    <property type="component" value="Unassembled WGS sequence"/>
</dbReference>
<dbReference type="EMBL" id="KN822196">
    <property type="protein sequence ID" value="KIM52866.1"/>
    <property type="molecule type" value="Genomic_DNA"/>
</dbReference>
<gene>
    <name evidence="2" type="ORF">SCLCIDRAFT_1223364</name>
</gene>
<dbReference type="AlphaFoldDB" id="A0A0C3D9S3"/>
<sequence>MKFYLLSVVPILFSRIAFGAPGNDISLSRPLEINTLSGLFTLRRDTRPVLRDLIISTDLRHIFWCIDDGWHCVRT</sequence>
<evidence type="ECO:0000256" key="1">
    <source>
        <dbReference type="SAM" id="SignalP"/>
    </source>
</evidence>
<feature type="chain" id="PRO_5002163120" evidence="1">
    <location>
        <begin position="20"/>
        <end position="75"/>
    </location>
</feature>
<accession>A0A0C3D9S3</accession>